<sequence>MTPTDLGVGPAEGVTLAFRPQELTVRQLLASHVAVLDELLRRGVVRTRNAPLGDLAETIALRAYCGTLAPISEKSYDLTTPNGRRIQVKARLVDPADRRSQNFSAFRSFDFDDALFLLFDATSYDLIWARELTSEKTQAIGRRVEHTNSSAIVVRNVAAAGLDVTATVRSAYESIDAALSRTP</sequence>
<geneLocation type="plasmid" evidence="2 3">
    <name>unnamed</name>
</geneLocation>
<feature type="domain" description="DUF6998" evidence="1">
    <location>
        <begin position="52"/>
        <end position="92"/>
    </location>
</feature>
<dbReference type="Pfam" id="PF22522">
    <property type="entry name" value="DUF6998"/>
    <property type="match status" value="1"/>
</dbReference>
<accession>A0A9Q9T5E3</accession>
<dbReference type="REBASE" id="667865">
    <property type="entry name" value="Cfl46ORF17755P"/>
</dbReference>
<dbReference type="InterPro" id="IPR054267">
    <property type="entry name" value="DUF6998"/>
</dbReference>
<reference evidence="2" key="1">
    <citation type="submission" date="2022-09" db="EMBL/GenBank/DDBJ databases">
        <title>Taxonomy of Curtobacterium flaccumfaciens.</title>
        <authorList>
            <person name="Osdaghi E."/>
            <person name="Taghavi S.M."/>
            <person name="Hamidizade M."/>
            <person name="Abachi H."/>
            <person name="Fazliarab A."/>
            <person name="Baeyen S."/>
            <person name="Portier P."/>
            <person name="Van Vaerenbergh J."/>
            <person name="Jacques M.-A."/>
        </authorList>
    </citation>
    <scope>NUCLEOTIDE SEQUENCE</scope>
    <source>
        <strain evidence="2">AGQB46</strain>
        <plasmid evidence="2">unnamed</plasmid>
    </source>
</reference>
<dbReference type="RefSeq" id="WP_111040477.1">
    <property type="nucleotide sequence ID" value="NZ_CP106880.1"/>
</dbReference>
<evidence type="ECO:0000313" key="2">
    <source>
        <dbReference type="EMBL" id="UYC82776.1"/>
    </source>
</evidence>
<dbReference type="AlphaFoldDB" id="A0A9Q9T5E3"/>
<keyword evidence="2" id="KW-0614">Plasmid</keyword>
<gene>
    <name evidence="2" type="ORF">OE229_17755</name>
</gene>
<protein>
    <recommendedName>
        <fullName evidence="1">DUF6998 domain-containing protein</fullName>
    </recommendedName>
</protein>
<evidence type="ECO:0000313" key="3">
    <source>
        <dbReference type="Proteomes" id="UP001062223"/>
    </source>
</evidence>
<name>A0A9Q9T5E3_9MICO</name>
<evidence type="ECO:0000259" key="1">
    <source>
        <dbReference type="Pfam" id="PF22522"/>
    </source>
</evidence>
<proteinExistence type="predicted"/>
<organism evidence="2 3">
    <name type="scientific">Curtobacterium poinsettiae</name>
    <dbReference type="NCBI Taxonomy" id="159612"/>
    <lineage>
        <taxon>Bacteria</taxon>
        <taxon>Bacillati</taxon>
        <taxon>Actinomycetota</taxon>
        <taxon>Actinomycetes</taxon>
        <taxon>Micrococcales</taxon>
        <taxon>Microbacteriaceae</taxon>
        <taxon>Curtobacterium</taxon>
    </lineage>
</organism>
<dbReference type="Proteomes" id="UP001062223">
    <property type="component" value="Plasmid unnamed"/>
</dbReference>
<dbReference type="EMBL" id="CP106880">
    <property type="protein sequence ID" value="UYC82776.1"/>
    <property type="molecule type" value="Genomic_DNA"/>
</dbReference>
<dbReference type="KEGG" id="cpoi:OE229_17755"/>